<reference evidence="2" key="1">
    <citation type="submission" date="2018-04" db="EMBL/GenBank/DDBJ databases">
        <authorList>
            <person name="Cornet L."/>
        </authorList>
    </citation>
    <scope>NUCLEOTIDE SEQUENCE [LARGE SCALE GENOMIC DNA]</scope>
</reference>
<evidence type="ECO:0000313" key="1">
    <source>
        <dbReference type="EMBL" id="PZO43987.1"/>
    </source>
</evidence>
<accession>A0A2W4WLC6</accession>
<protein>
    <submittedName>
        <fullName evidence="1">Uncharacterized protein</fullName>
    </submittedName>
</protein>
<evidence type="ECO:0000313" key="2">
    <source>
        <dbReference type="Proteomes" id="UP000249794"/>
    </source>
</evidence>
<reference evidence="1 2" key="2">
    <citation type="submission" date="2018-06" db="EMBL/GenBank/DDBJ databases">
        <title>Metagenomic assembly of (sub)arctic Cyanobacteria and their associated microbiome from non-axenic cultures.</title>
        <authorList>
            <person name="Baurain D."/>
        </authorList>
    </citation>
    <scope>NUCLEOTIDE SEQUENCE [LARGE SCALE GENOMIC DNA]</scope>
    <source>
        <strain evidence="1">ULC027bin1</strain>
    </source>
</reference>
<sequence length="94" mass="10936">MIIEFSNQLQSDAHTQFQSWRRQNPNGYFLNCKTRKSVMLHTSPCPHYGDTEWQSSDFNQSLTKTPKVCSPEQPELKQWATEHDATITDCKDCI</sequence>
<dbReference type="Proteomes" id="UP000249794">
    <property type="component" value="Unassembled WGS sequence"/>
</dbReference>
<dbReference type="EMBL" id="QBMP01000393">
    <property type="protein sequence ID" value="PZO43987.1"/>
    <property type="molecule type" value="Genomic_DNA"/>
</dbReference>
<gene>
    <name evidence="1" type="ORF">DCF15_22325</name>
</gene>
<organism evidence="1 2">
    <name type="scientific">Phormidesmis priestleyi</name>
    <dbReference type="NCBI Taxonomy" id="268141"/>
    <lineage>
        <taxon>Bacteria</taxon>
        <taxon>Bacillati</taxon>
        <taxon>Cyanobacteriota</taxon>
        <taxon>Cyanophyceae</taxon>
        <taxon>Leptolyngbyales</taxon>
        <taxon>Leptolyngbyaceae</taxon>
        <taxon>Phormidesmis</taxon>
    </lineage>
</organism>
<name>A0A2W4WLC6_9CYAN</name>
<comment type="caution">
    <text evidence="1">The sequence shown here is derived from an EMBL/GenBank/DDBJ whole genome shotgun (WGS) entry which is preliminary data.</text>
</comment>
<dbReference type="AlphaFoldDB" id="A0A2W4WLC6"/>
<proteinExistence type="predicted"/>